<feature type="compositionally biased region" description="Polar residues" evidence="1">
    <location>
        <begin position="491"/>
        <end position="523"/>
    </location>
</feature>
<dbReference type="EMBL" id="JAJGCB010000001">
    <property type="protein sequence ID" value="KAJ8995397.1"/>
    <property type="molecule type" value="Genomic_DNA"/>
</dbReference>
<evidence type="ECO:0000313" key="2">
    <source>
        <dbReference type="EMBL" id="KAJ8995397.1"/>
    </source>
</evidence>
<accession>A0AAN6F4J8</accession>
<feature type="region of interest" description="Disordered" evidence="1">
    <location>
        <begin position="393"/>
        <end position="444"/>
    </location>
</feature>
<proteinExistence type="predicted"/>
<organism evidence="2 3">
    <name type="scientific">Exophiala dermatitidis</name>
    <name type="common">Black yeast-like fungus</name>
    <name type="synonym">Wangiella dermatitidis</name>
    <dbReference type="NCBI Taxonomy" id="5970"/>
    <lineage>
        <taxon>Eukaryota</taxon>
        <taxon>Fungi</taxon>
        <taxon>Dikarya</taxon>
        <taxon>Ascomycota</taxon>
        <taxon>Pezizomycotina</taxon>
        <taxon>Eurotiomycetes</taxon>
        <taxon>Chaetothyriomycetidae</taxon>
        <taxon>Chaetothyriales</taxon>
        <taxon>Herpotrichiellaceae</taxon>
        <taxon>Exophiala</taxon>
    </lineage>
</organism>
<feature type="region of interest" description="Disordered" evidence="1">
    <location>
        <begin position="1"/>
        <end position="146"/>
    </location>
</feature>
<feature type="compositionally biased region" description="Basic and acidic residues" evidence="1">
    <location>
        <begin position="127"/>
        <end position="145"/>
    </location>
</feature>
<dbReference type="AlphaFoldDB" id="A0AAN6F4J8"/>
<feature type="region of interest" description="Disordered" evidence="1">
    <location>
        <begin position="462"/>
        <end position="576"/>
    </location>
</feature>
<feature type="compositionally biased region" description="Basic residues" evidence="1">
    <location>
        <begin position="564"/>
        <end position="576"/>
    </location>
</feature>
<evidence type="ECO:0000256" key="1">
    <source>
        <dbReference type="SAM" id="MobiDB-lite"/>
    </source>
</evidence>
<feature type="compositionally biased region" description="Polar residues" evidence="1">
    <location>
        <begin position="404"/>
        <end position="421"/>
    </location>
</feature>
<dbReference type="Proteomes" id="UP001161757">
    <property type="component" value="Unassembled WGS sequence"/>
</dbReference>
<evidence type="ECO:0000313" key="3">
    <source>
        <dbReference type="Proteomes" id="UP001161757"/>
    </source>
</evidence>
<feature type="compositionally biased region" description="Polar residues" evidence="1">
    <location>
        <begin position="24"/>
        <end position="46"/>
    </location>
</feature>
<feature type="region of interest" description="Disordered" evidence="1">
    <location>
        <begin position="184"/>
        <end position="216"/>
    </location>
</feature>
<feature type="compositionally biased region" description="Low complexity" evidence="1">
    <location>
        <begin position="200"/>
        <end position="211"/>
    </location>
</feature>
<gene>
    <name evidence="2" type="ORF">HRR80_000172</name>
</gene>
<sequence length="576" mass="62840">MAVMPECRSPAAVPLPSPSRCCSPETNTCNGRPLFSNSMASVSPLQQAERRGDSPLPKQPALRVRGSAASRNSSLPTSPLDDIPEQLWPRVLRTTGTPETSHPDLSLDELTSTRLSVDDENILTSLPREDNRSSRDVGSPAERKGFSGLWRDNSDRLKKMSRRLRSLPADLFPHRNRKLVDVTSEAPNLQSDTSEPKLPSSGSVTGSTGRTPLPPSNEGLAHTPLMDYECNPKDTVSCSEEEMSKISSLIKGELRQATRRERTGSAVSRWPQGLPRQFADPPIYYSPTASFPKAKNRQSHELRGLKSLSQQLLARTSSLASVEELRNHAFGHGRLRRPGLSGASTRQSSAPSVGRSSRPASRPGTNSESIHGSTIAPRRPRVYMDAPCGYADSVRAGINPPSRPTTSSTARPRSKSASVVTGQEDKSNMSPKRQPEVEVGMGDRPGYTKVPLYVPRRIEKKQACGSRQDQSRPVLTPVPATPNVAAKETAESFSTNPELSSSNPAISDVSFTSLQCQTSMQSQSERDQALREFSGEENDENVPPSTGGRGLSRALTSAWSEKTSRKKQKNRKRNYL</sequence>
<feature type="region of interest" description="Disordered" evidence="1">
    <location>
        <begin position="330"/>
        <end position="381"/>
    </location>
</feature>
<protein>
    <submittedName>
        <fullName evidence="2">Uncharacterized protein</fullName>
    </submittedName>
</protein>
<name>A0AAN6F4J8_EXODE</name>
<feature type="compositionally biased region" description="Basic and acidic residues" evidence="1">
    <location>
        <begin position="524"/>
        <end position="534"/>
    </location>
</feature>
<reference evidence="2" key="1">
    <citation type="submission" date="2023-01" db="EMBL/GenBank/DDBJ databases">
        <title>Exophiala dermititidis isolated from Cystic Fibrosis Patient.</title>
        <authorList>
            <person name="Kurbessoian T."/>
            <person name="Crocker A."/>
            <person name="Murante D."/>
            <person name="Hogan D.A."/>
            <person name="Stajich J.E."/>
        </authorList>
    </citation>
    <scope>NUCLEOTIDE SEQUENCE</scope>
    <source>
        <strain evidence="2">Ex8</strain>
    </source>
</reference>
<comment type="caution">
    <text evidence="2">The sequence shown here is derived from an EMBL/GenBank/DDBJ whole genome shotgun (WGS) entry which is preliminary data.</text>
</comment>
<feature type="compositionally biased region" description="Basic and acidic residues" evidence="1">
    <location>
        <begin position="252"/>
        <end position="263"/>
    </location>
</feature>
<feature type="compositionally biased region" description="Polar residues" evidence="1">
    <location>
        <begin position="342"/>
        <end position="372"/>
    </location>
</feature>
<feature type="region of interest" description="Disordered" evidence="1">
    <location>
        <begin position="252"/>
        <end position="281"/>
    </location>
</feature>